<dbReference type="GO" id="GO:0042742">
    <property type="term" value="P:defense response to bacterium"/>
    <property type="evidence" value="ECO:0007669"/>
    <property type="project" value="InterPro"/>
</dbReference>
<name>A0A1N7P5Z7_9BACT</name>
<gene>
    <name evidence="1" type="ORF">SAMN05421761_11447</name>
</gene>
<evidence type="ECO:0000313" key="1">
    <source>
        <dbReference type="EMBL" id="SIT06065.1"/>
    </source>
</evidence>
<reference evidence="2" key="1">
    <citation type="submission" date="2017-01" db="EMBL/GenBank/DDBJ databases">
        <authorList>
            <person name="Varghese N."/>
            <person name="Submissions S."/>
        </authorList>
    </citation>
    <scope>NUCLEOTIDE SEQUENCE [LARGE SCALE GENOMIC DNA]</scope>
    <source>
        <strain evidence="2">DSM 46698</strain>
    </source>
</reference>
<dbReference type="OrthoDB" id="981927at2"/>
<protein>
    <submittedName>
        <fullName evidence="1">Bacteriocin-type signal sequence-containing protein</fullName>
    </submittedName>
</protein>
<dbReference type="RefSeq" id="WP_014772744.1">
    <property type="nucleotide sequence ID" value="NZ_FTOP01000014.1"/>
</dbReference>
<sequence length="61" mass="6975">MEKFKELNKNELMEIYGGKVDYYEYSWTGTNNPIIYTAEAVVNGGKAIANAGIWIWNQLVD</sequence>
<dbReference type="Proteomes" id="UP000186026">
    <property type="component" value="Unassembled WGS sequence"/>
</dbReference>
<accession>A0A1N7P5Z7</accession>
<dbReference type="AlphaFoldDB" id="A0A1N7P5Z7"/>
<dbReference type="EMBL" id="FTOP01000014">
    <property type="protein sequence ID" value="SIT06065.1"/>
    <property type="molecule type" value="Genomic_DNA"/>
</dbReference>
<proteinExistence type="predicted"/>
<dbReference type="InterPro" id="IPR010133">
    <property type="entry name" value="Bacteriocin_signal_seq"/>
</dbReference>
<evidence type="ECO:0000313" key="2">
    <source>
        <dbReference type="Proteomes" id="UP000186026"/>
    </source>
</evidence>
<keyword evidence="2" id="KW-1185">Reference proteome</keyword>
<organism evidence="1 2">
    <name type="scientific">Belliella pelovolcani</name>
    <dbReference type="NCBI Taxonomy" id="529505"/>
    <lineage>
        <taxon>Bacteria</taxon>
        <taxon>Pseudomonadati</taxon>
        <taxon>Bacteroidota</taxon>
        <taxon>Cytophagia</taxon>
        <taxon>Cytophagales</taxon>
        <taxon>Cyclobacteriaceae</taxon>
        <taxon>Belliella</taxon>
    </lineage>
</organism>
<dbReference type="NCBIfam" id="TIGR01847">
    <property type="entry name" value="bacteriocin_sig"/>
    <property type="match status" value="1"/>
</dbReference>